<reference evidence="4 5" key="1">
    <citation type="journal article" date="2016" name="Environ. Microbiol.">
        <title>Genomic resolution of a cold subsurface aquifer community provides metabolic insights for novel microbes adapted to high CO concentrations.</title>
        <authorList>
            <person name="Probst A.J."/>
            <person name="Castelle C.J."/>
            <person name="Singh A."/>
            <person name="Brown C.T."/>
            <person name="Anantharaman K."/>
            <person name="Sharon I."/>
            <person name="Hug L.A."/>
            <person name="Burstein D."/>
            <person name="Emerson J.B."/>
            <person name="Thomas B.C."/>
            <person name="Banfield J.F."/>
        </authorList>
    </citation>
    <scope>NUCLEOTIDE SEQUENCE [LARGE SCALE GENOMIC DNA]</scope>
    <source>
        <strain evidence="4">CG2_30_40_21</strain>
    </source>
</reference>
<keyword evidence="1" id="KW-0175">Coiled coil</keyword>
<evidence type="ECO:0000313" key="4">
    <source>
        <dbReference type="EMBL" id="OIP36368.1"/>
    </source>
</evidence>
<dbReference type="PANTHER" id="PTHR33371">
    <property type="entry name" value="INTERMEMBRANE PHOSPHOLIPID TRANSPORT SYSTEM BINDING PROTEIN MLAD-RELATED"/>
    <property type="match status" value="1"/>
</dbReference>
<dbReference type="EMBL" id="MNYI01000243">
    <property type="protein sequence ID" value="OIP36368.1"/>
    <property type="molecule type" value="Genomic_DNA"/>
</dbReference>
<comment type="caution">
    <text evidence="4">The sequence shown here is derived from an EMBL/GenBank/DDBJ whole genome shotgun (WGS) entry which is preliminary data.</text>
</comment>
<evidence type="ECO:0000313" key="5">
    <source>
        <dbReference type="Proteomes" id="UP000183085"/>
    </source>
</evidence>
<dbReference type="Pfam" id="PF02470">
    <property type="entry name" value="MlaD"/>
    <property type="match status" value="1"/>
</dbReference>
<dbReference type="Gene3D" id="1.10.287.950">
    <property type="entry name" value="Methyl-accepting chemotaxis protein"/>
    <property type="match status" value="1"/>
</dbReference>
<feature type="coiled-coil region" evidence="1">
    <location>
        <begin position="207"/>
        <end position="234"/>
    </location>
</feature>
<keyword evidence="2" id="KW-0812">Transmembrane</keyword>
<evidence type="ECO:0000256" key="2">
    <source>
        <dbReference type="SAM" id="Phobius"/>
    </source>
</evidence>
<keyword evidence="2" id="KW-0472">Membrane</keyword>
<dbReference type="Proteomes" id="UP000183085">
    <property type="component" value="Unassembled WGS sequence"/>
</dbReference>
<proteinExistence type="predicted"/>
<gene>
    <name evidence="4" type="ORF">AUJ95_09455</name>
</gene>
<accession>A0A1J5E114</accession>
<feature type="transmembrane region" description="Helical" evidence="2">
    <location>
        <begin position="7"/>
        <end position="31"/>
    </location>
</feature>
<dbReference type="InterPro" id="IPR003399">
    <property type="entry name" value="Mce/MlaD"/>
</dbReference>
<organism evidence="4 5">
    <name type="scientific">Candidatus Desantisbacteria bacterium CG2_30_40_21</name>
    <dbReference type="NCBI Taxonomy" id="1817895"/>
    <lineage>
        <taxon>Bacteria</taxon>
        <taxon>Candidatus Desantisiibacteriota</taxon>
    </lineage>
</organism>
<protein>
    <recommendedName>
        <fullName evidence="3">Mce/MlaD domain-containing protein</fullName>
    </recommendedName>
</protein>
<dbReference type="InterPro" id="IPR052336">
    <property type="entry name" value="MlaD_Phospholipid_Transporter"/>
</dbReference>
<keyword evidence="2" id="KW-1133">Transmembrane helix</keyword>
<dbReference type="STRING" id="1817895.AUJ95_09455"/>
<feature type="domain" description="Mce/MlaD" evidence="3">
    <location>
        <begin position="33"/>
        <end position="107"/>
    </location>
</feature>
<evidence type="ECO:0000259" key="3">
    <source>
        <dbReference type="Pfam" id="PF02470"/>
    </source>
</evidence>
<dbReference type="AlphaFoldDB" id="A0A1J5E114"/>
<evidence type="ECO:0000256" key="1">
    <source>
        <dbReference type="SAM" id="Coils"/>
    </source>
</evidence>
<dbReference type="PANTHER" id="PTHR33371:SF4">
    <property type="entry name" value="INTERMEMBRANE PHOSPHOLIPID TRANSPORT SYSTEM BINDING PROTEIN MLAD"/>
    <property type="match status" value="1"/>
</dbReference>
<name>A0A1J5E114_9BACT</name>
<sequence>MRQELKIGVVVATAIIIAGIMITMAGGRSFYRQGYQIKVTFDYISGLAVGAPVRLAGMEIGEVRDLQLIGNQIETTIWVESSARIRSDSRITINSLGIVGEKYIEITLGKKGRLLKNNDSIIGENPVNMEEILVRSEKMVKMLDYQVKFLDKLMFSGKINWDEISAIIHNTHEITEEINKLIKNNKGEITAGIHSFNKLSTTLAKTVAENRNELQDVTGELKKATKNLNTAILNTDKGVSKCLTEFSSIASNFSNLCKKIDEGNGSLGMIIKDKKIANDLSETANNLKLLSEDLRLHPWKLVNLKGEKTQGKGKQGKK</sequence>